<proteinExistence type="predicted"/>
<dbReference type="EMBL" id="JAROCA020000003">
    <property type="protein sequence ID" value="MDY0407244.1"/>
    <property type="molecule type" value="Genomic_DNA"/>
</dbReference>
<organism evidence="1 2">
    <name type="scientific">Tigheibacillus jepli</name>
    <dbReference type="NCBI Taxonomy" id="3035914"/>
    <lineage>
        <taxon>Bacteria</taxon>
        <taxon>Bacillati</taxon>
        <taxon>Bacillota</taxon>
        <taxon>Bacilli</taxon>
        <taxon>Bacillales</taxon>
        <taxon>Bacillaceae</taxon>
        <taxon>Tigheibacillus</taxon>
    </lineage>
</organism>
<evidence type="ECO:0008006" key="3">
    <source>
        <dbReference type="Google" id="ProtNLM"/>
    </source>
</evidence>
<evidence type="ECO:0000313" key="2">
    <source>
        <dbReference type="Proteomes" id="UP001228376"/>
    </source>
</evidence>
<dbReference type="Proteomes" id="UP001228376">
    <property type="component" value="Unassembled WGS sequence"/>
</dbReference>
<comment type="caution">
    <text evidence="1">The sequence shown here is derived from an EMBL/GenBank/DDBJ whole genome shotgun (WGS) entry which is preliminary data.</text>
</comment>
<dbReference type="RefSeq" id="WP_320385203.1">
    <property type="nucleotide sequence ID" value="NZ_JAROCA020000003.1"/>
</dbReference>
<reference evidence="1 2" key="1">
    <citation type="submission" date="2023-10" db="EMBL/GenBank/DDBJ databases">
        <title>179-bfca-hs.</title>
        <authorList>
            <person name="Miliotis G."/>
            <person name="Sengupta P."/>
            <person name="Hameed A."/>
            <person name="Chuvochina M."/>
            <person name="Mcdonagh F."/>
            <person name="Simpson A.C."/>
            <person name="Singh N.K."/>
            <person name="Rekha P.D."/>
            <person name="Raman K."/>
            <person name="Hugenholtz P."/>
            <person name="Venkateswaran K."/>
        </authorList>
    </citation>
    <scope>NUCLEOTIDE SEQUENCE [LARGE SCALE GENOMIC DNA]</scope>
    <source>
        <strain evidence="1 2">179-BFC-A-HS</strain>
    </source>
</reference>
<protein>
    <recommendedName>
        <fullName evidence="3">Transposase (putative) YhgA-like domain-containing protein</fullName>
    </recommendedName>
</protein>
<accession>A0ABU5CLL8</accession>
<sequence>MSYFSDLEEGCPCSIIIIGEERIMGKERKIHHNNMDIVQRLMAETMKGFEPLKVFNYRSKKVKEVLSTDMPKVETVDDKADTLYLLEDGDFLHVEYQTTVKKDDIFRFASYSLRLYNKVREKSEKKNPNLQTVVIYSPSVREEDIIPSLDIGSLKFKSFPIHLKNELKRQAEFNEIVNKMRGNPNISLSKEEQMRLIYQPLFNSERKEIEMDAYYIIRSLQELADDSLKAHLSGMIYVLVRRFLSEEGDRKIWEELIKMSTVEKELKKIFGFDAGFDEGKQEMKESIFKELVSAIKEGESDRFIQRLIRLGDFTEQEVHEAFKKARER</sequence>
<gene>
    <name evidence="1" type="ORF">P5G51_019625</name>
</gene>
<keyword evidence="2" id="KW-1185">Reference proteome</keyword>
<evidence type="ECO:0000313" key="1">
    <source>
        <dbReference type="EMBL" id="MDY0407244.1"/>
    </source>
</evidence>
<name>A0ABU5CLL8_9BACI</name>